<dbReference type="Gene3D" id="3.40.50.300">
    <property type="entry name" value="P-loop containing nucleotide triphosphate hydrolases"/>
    <property type="match status" value="1"/>
</dbReference>
<protein>
    <submittedName>
        <fullName evidence="2">ATPase</fullName>
    </submittedName>
</protein>
<dbReference type="CDD" id="cd00009">
    <property type="entry name" value="AAA"/>
    <property type="match status" value="1"/>
</dbReference>
<dbReference type="PANTHER" id="PTHR37096:SF1">
    <property type="entry name" value="AAA+ ATPASE DOMAIN-CONTAINING PROTEIN"/>
    <property type="match status" value="1"/>
</dbReference>
<comment type="caution">
    <text evidence="2">The sequence shown here is derived from an EMBL/GenBank/DDBJ whole genome shotgun (WGS) entry which is preliminary data.</text>
</comment>
<evidence type="ECO:0000313" key="3">
    <source>
        <dbReference type="Proteomes" id="UP000189670"/>
    </source>
</evidence>
<dbReference type="GO" id="GO:0005524">
    <property type="term" value="F:ATP binding"/>
    <property type="evidence" value="ECO:0007669"/>
    <property type="project" value="InterPro"/>
</dbReference>
<gene>
    <name evidence="2" type="ORF">OMM_03058</name>
</gene>
<dbReference type="AlphaFoldDB" id="A0A1V1P7A5"/>
<dbReference type="SUPFAM" id="SSF52540">
    <property type="entry name" value="P-loop containing nucleoside triphosphate hydrolases"/>
    <property type="match status" value="1"/>
</dbReference>
<dbReference type="PANTHER" id="PTHR37096">
    <property type="entry name" value="YALI0E33429P"/>
    <property type="match status" value="1"/>
</dbReference>
<dbReference type="EMBL" id="ATBP01000385">
    <property type="protein sequence ID" value="ETR70690.1"/>
    <property type="molecule type" value="Genomic_DNA"/>
</dbReference>
<proteinExistence type="predicted"/>
<dbReference type="Pfam" id="PF01637">
    <property type="entry name" value="ATPase_2"/>
    <property type="match status" value="1"/>
</dbReference>
<accession>A0A1V1P7A5</accession>
<sequence>MKKKIIYSNEPAFINREKEIKYLLNWINGKPNQLLFIHGPKSSGKTSLLFKFIEIYLNNVDFELKFFNLRKVLISNYENFIQAFFKKDFSKSKGDIKQKREFNFKVFKLTTEILKGFEAKELDPFDVMFSQLDKTLAKGKRPIIIIDEIQALENVYINGQRELLQELFNFFVSLTKESHLCHVIIASSDGYFINRLYNDSKLTKTAAFYEINYLIKDDIFSWLSDLKKNSLIHSYQLSDQQIKTIWKYLGGSIWEISFLLNELIPYANKKKINNADLMSRIQELINVNQGKYKQYAKINKQKRALLKQILSIQNKHPLFDESHLESLVNDNQFDENTLSDALNNLVKLNILAFNPTTSLYTLQGNTMRYGLEAYVKNIS</sequence>
<evidence type="ECO:0000313" key="2">
    <source>
        <dbReference type="EMBL" id="ETR70690.1"/>
    </source>
</evidence>
<organism evidence="2 3">
    <name type="scientific">Candidatus Magnetoglobus multicellularis str. Araruama</name>
    <dbReference type="NCBI Taxonomy" id="890399"/>
    <lineage>
        <taxon>Bacteria</taxon>
        <taxon>Pseudomonadati</taxon>
        <taxon>Thermodesulfobacteriota</taxon>
        <taxon>Desulfobacteria</taxon>
        <taxon>Desulfobacterales</taxon>
        <taxon>Desulfobacteraceae</taxon>
        <taxon>Candidatus Magnetoglobus</taxon>
    </lineage>
</organism>
<dbReference type="InterPro" id="IPR051667">
    <property type="entry name" value="Archaeal_ATPase_domain"/>
</dbReference>
<dbReference type="InterPro" id="IPR011579">
    <property type="entry name" value="ATPase_dom"/>
</dbReference>
<dbReference type="Proteomes" id="UP000189670">
    <property type="component" value="Unassembled WGS sequence"/>
</dbReference>
<evidence type="ECO:0000259" key="1">
    <source>
        <dbReference type="Pfam" id="PF01637"/>
    </source>
</evidence>
<dbReference type="InterPro" id="IPR027417">
    <property type="entry name" value="P-loop_NTPase"/>
</dbReference>
<name>A0A1V1P7A5_9BACT</name>
<reference evidence="3" key="1">
    <citation type="submission" date="2012-11" db="EMBL/GenBank/DDBJ databases">
        <authorList>
            <person name="Lucero-Rivera Y.E."/>
            <person name="Tovar-Ramirez D."/>
        </authorList>
    </citation>
    <scope>NUCLEOTIDE SEQUENCE [LARGE SCALE GENOMIC DNA]</scope>
    <source>
        <strain evidence="3">Araruama</strain>
    </source>
</reference>
<feature type="domain" description="ATPase" evidence="1">
    <location>
        <begin position="13"/>
        <end position="256"/>
    </location>
</feature>